<dbReference type="AlphaFoldDB" id="K0RAR0"/>
<sequence>MSGAEGGRGVEDGQRVRGVIACSWVLMATAGQHRRRKAAKDSRNRAADTQHHCLVDLVLDVRFQTEARSFPGAPSHNMDYYMTQRTETGTIIDRQHTSPRHLLAPLGMITGQDQSRHHMIASAMSRRSSRAAGGLRRLSESPALPHFAYWISSISSWLGTNF</sequence>
<name>K0RAR0_THAOC</name>
<evidence type="ECO:0000313" key="1">
    <source>
        <dbReference type="EMBL" id="EJK49409.1"/>
    </source>
</evidence>
<gene>
    <name evidence="1" type="ORF">THAOC_31717</name>
</gene>
<keyword evidence="2" id="KW-1185">Reference proteome</keyword>
<reference evidence="1 2" key="1">
    <citation type="journal article" date="2012" name="Genome Biol.">
        <title>Genome and low-iron response of an oceanic diatom adapted to chronic iron limitation.</title>
        <authorList>
            <person name="Lommer M."/>
            <person name="Specht M."/>
            <person name="Roy A.S."/>
            <person name="Kraemer L."/>
            <person name="Andreson R."/>
            <person name="Gutowska M.A."/>
            <person name="Wolf J."/>
            <person name="Bergner S.V."/>
            <person name="Schilhabel M.B."/>
            <person name="Klostermeier U.C."/>
            <person name="Beiko R.G."/>
            <person name="Rosenstiel P."/>
            <person name="Hippler M."/>
            <person name="Laroche J."/>
        </authorList>
    </citation>
    <scope>NUCLEOTIDE SEQUENCE [LARGE SCALE GENOMIC DNA]</scope>
    <source>
        <strain evidence="1 2">CCMP1005</strain>
    </source>
</reference>
<protein>
    <submittedName>
        <fullName evidence="1">Uncharacterized protein</fullName>
    </submittedName>
</protein>
<accession>K0RAR0</accession>
<proteinExistence type="predicted"/>
<dbReference type="EMBL" id="AGNL01044823">
    <property type="protein sequence ID" value="EJK49409.1"/>
    <property type="molecule type" value="Genomic_DNA"/>
</dbReference>
<comment type="caution">
    <text evidence="1">The sequence shown here is derived from an EMBL/GenBank/DDBJ whole genome shotgun (WGS) entry which is preliminary data.</text>
</comment>
<feature type="non-terminal residue" evidence="1">
    <location>
        <position position="162"/>
    </location>
</feature>
<evidence type="ECO:0000313" key="2">
    <source>
        <dbReference type="Proteomes" id="UP000266841"/>
    </source>
</evidence>
<organism evidence="1 2">
    <name type="scientific">Thalassiosira oceanica</name>
    <name type="common">Marine diatom</name>
    <dbReference type="NCBI Taxonomy" id="159749"/>
    <lineage>
        <taxon>Eukaryota</taxon>
        <taxon>Sar</taxon>
        <taxon>Stramenopiles</taxon>
        <taxon>Ochrophyta</taxon>
        <taxon>Bacillariophyta</taxon>
        <taxon>Coscinodiscophyceae</taxon>
        <taxon>Thalassiosirophycidae</taxon>
        <taxon>Thalassiosirales</taxon>
        <taxon>Thalassiosiraceae</taxon>
        <taxon>Thalassiosira</taxon>
    </lineage>
</organism>
<dbReference type="Proteomes" id="UP000266841">
    <property type="component" value="Unassembled WGS sequence"/>
</dbReference>